<dbReference type="Proteomes" id="UP001501556">
    <property type="component" value="Unassembled WGS sequence"/>
</dbReference>
<keyword evidence="3" id="KW-1185">Reference proteome</keyword>
<dbReference type="Gene3D" id="2.60.40.4070">
    <property type="match status" value="1"/>
</dbReference>
<dbReference type="EMBL" id="BAABDI010000007">
    <property type="protein sequence ID" value="GAA3969362.1"/>
    <property type="molecule type" value="Genomic_DNA"/>
</dbReference>
<proteinExistence type="predicted"/>
<name>A0ABP7PQV3_9BACT</name>
<evidence type="ECO:0008006" key="4">
    <source>
        <dbReference type="Google" id="ProtNLM"/>
    </source>
</evidence>
<comment type="caution">
    <text evidence="2">The sequence shown here is derived from an EMBL/GenBank/DDBJ whole genome shotgun (WGS) entry which is preliminary data.</text>
</comment>
<gene>
    <name evidence="2" type="ORF">GCM10022407_14130</name>
</gene>
<evidence type="ECO:0000313" key="2">
    <source>
        <dbReference type="EMBL" id="GAA3969362.1"/>
    </source>
</evidence>
<protein>
    <recommendedName>
        <fullName evidence="4">Por secretion system C-terminal sorting domain-containing protein</fullName>
    </recommendedName>
</protein>
<dbReference type="RefSeq" id="WP_345122504.1">
    <property type="nucleotide sequence ID" value="NZ_BAABDI010000007.1"/>
</dbReference>
<evidence type="ECO:0000313" key="3">
    <source>
        <dbReference type="Proteomes" id="UP001501556"/>
    </source>
</evidence>
<reference evidence="3" key="1">
    <citation type="journal article" date="2019" name="Int. J. Syst. Evol. Microbiol.">
        <title>The Global Catalogue of Microorganisms (GCM) 10K type strain sequencing project: providing services to taxonomists for standard genome sequencing and annotation.</title>
        <authorList>
            <consortium name="The Broad Institute Genomics Platform"/>
            <consortium name="The Broad Institute Genome Sequencing Center for Infectious Disease"/>
            <person name="Wu L."/>
            <person name="Ma J."/>
        </authorList>
    </citation>
    <scope>NUCLEOTIDE SEQUENCE [LARGE SCALE GENOMIC DNA]</scope>
    <source>
        <strain evidence="3">JCM 17217</strain>
    </source>
</reference>
<accession>A0ABP7PQV3</accession>
<evidence type="ECO:0000256" key="1">
    <source>
        <dbReference type="SAM" id="MobiDB-lite"/>
    </source>
</evidence>
<feature type="region of interest" description="Disordered" evidence="1">
    <location>
        <begin position="20"/>
        <end position="47"/>
    </location>
</feature>
<organism evidence="2 3">
    <name type="scientific">Hymenobacter antarcticus</name>
    <dbReference type="NCBI Taxonomy" id="486270"/>
    <lineage>
        <taxon>Bacteria</taxon>
        <taxon>Pseudomonadati</taxon>
        <taxon>Bacteroidota</taxon>
        <taxon>Cytophagia</taxon>
        <taxon>Cytophagales</taxon>
        <taxon>Hymenobacteraceae</taxon>
        <taxon>Hymenobacter</taxon>
    </lineage>
</organism>
<feature type="compositionally biased region" description="Polar residues" evidence="1">
    <location>
        <begin position="21"/>
        <end position="30"/>
    </location>
</feature>
<sequence>MMTEFLGYGTTPVSGCAFSPDLSSVPTRPTSLLELGQNYPNPHAGETSVPFILTTTADVRLTILDERGRNVAGVMHKARSPGPQSIKLNLAGLGLPPGEYVYQLEATTKRGVYRQSKRMSTV</sequence>